<dbReference type="PROSITE" id="PS52050">
    <property type="entry name" value="WYL"/>
    <property type="match status" value="1"/>
</dbReference>
<evidence type="ECO:0000313" key="5">
    <source>
        <dbReference type="Proteomes" id="UP001589613"/>
    </source>
</evidence>
<keyword evidence="5" id="KW-1185">Reference proteome</keyword>
<sequence>MVTYESATSRLGRLLTMVPWLLNRQGIDLAEAADQLGTSVDQVVDDLQLLFVCGLPGHYPDDLIEASWEDGRVHVANADTIARPLRLGRDEALALIVALRALADTPGLTDRDAIDRALAKLESAAGDAAASADQVQVSLEQPLPPELADRLRRAIGGRRRVHLRYTVASRDETTERDVDPVRVAAVDGRWYLEGWCHRAGGVRLFRLDRVEDLQVLDVDGTPPPDLPLRDLGSGVYRAAPEDLRVHLEVDPRAAWITETLPVEEVRRRDDGVLEVVLPVADPVWLHRLVRREAGAVRVTAPADVVADVAREAREAVAGHRGTTRID</sequence>
<dbReference type="PANTHER" id="PTHR34580:SF1">
    <property type="entry name" value="PROTEIN PAFC"/>
    <property type="match status" value="1"/>
</dbReference>
<protein>
    <submittedName>
        <fullName evidence="4">Helix-turn-helix transcriptional regulator</fullName>
    </submittedName>
</protein>
<dbReference type="PIRSF" id="PIRSF016838">
    <property type="entry name" value="PafC"/>
    <property type="match status" value="1"/>
</dbReference>
<name>A0ABV5V4D1_9MICO</name>
<accession>A0ABV5V4D1</accession>
<organism evidence="4 5">
    <name type="scientific">Ornithinimicrobium kibberense</name>
    <dbReference type="NCBI Taxonomy" id="282060"/>
    <lineage>
        <taxon>Bacteria</taxon>
        <taxon>Bacillati</taxon>
        <taxon>Actinomycetota</taxon>
        <taxon>Actinomycetes</taxon>
        <taxon>Micrococcales</taxon>
        <taxon>Ornithinimicrobiaceae</taxon>
        <taxon>Ornithinimicrobium</taxon>
    </lineage>
</organism>
<dbReference type="Pfam" id="PF19187">
    <property type="entry name" value="HTH_PafC"/>
    <property type="match status" value="1"/>
</dbReference>
<dbReference type="EMBL" id="JBHMAX010000021">
    <property type="protein sequence ID" value="MFB9732680.1"/>
    <property type="molecule type" value="Genomic_DNA"/>
</dbReference>
<evidence type="ECO:0000313" key="4">
    <source>
        <dbReference type="EMBL" id="MFB9732680.1"/>
    </source>
</evidence>
<dbReference type="InterPro" id="IPR043839">
    <property type="entry name" value="PafC_HTH"/>
</dbReference>
<dbReference type="InterPro" id="IPR057727">
    <property type="entry name" value="WCX_dom"/>
</dbReference>
<gene>
    <name evidence="4" type="ORF">ACFFN0_11575</name>
</gene>
<dbReference type="PANTHER" id="PTHR34580">
    <property type="match status" value="1"/>
</dbReference>
<dbReference type="Pfam" id="PF25583">
    <property type="entry name" value="WCX"/>
    <property type="match status" value="1"/>
</dbReference>
<evidence type="ECO:0000259" key="1">
    <source>
        <dbReference type="Pfam" id="PF13280"/>
    </source>
</evidence>
<feature type="domain" description="WCX" evidence="3">
    <location>
        <begin position="242"/>
        <end position="315"/>
    </location>
</feature>
<comment type="caution">
    <text evidence="4">The sequence shown here is derived from an EMBL/GenBank/DDBJ whole genome shotgun (WGS) entry which is preliminary data.</text>
</comment>
<feature type="domain" description="WYL" evidence="1">
    <location>
        <begin position="148"/>
        <end position="215"/>
    </location>
</feature>
<dbReference type="Pfam" id="PF13280">
    <property type="entry name" value="WYL"/>
    <property type="match status" value="1"/>
</dbReference>
<evidence type="ECO:0000259" key="3">
    <source>
        <dbReference type="Pfam" id="PF25583"/>
    </source>
</evidence>
<proteinExistence type="predicted"/>
<feature type="domain" description="PafC HTH" evidence="2">
    <location>
        <begin position="10"/>
        <end position="122"/>
    </location>
</feature>
<dbReference type="InterPro" id="IPR026881">
    <property type="entry name" value="WYL_dom"/>
</dbReference>
<reference evidence="4 5" key="1">
    <citation type="submission" date="2024-09" db="EMBL/GenBank/DDBJ databases">
        <authorList>
            <person name="Sun Q."/>
            <person name="Mori K."/>
        </authorList>
    </citation>
    <scope>NUCLEOTIDE SEQUENCE [LARGE SCALE GENOMIC DNA]</scope>
    <source>
        <strain evidence="4 5">JCM 12763</strain>
    </source>
</reference>
<dbReference type="RefSeq" id="WP_141339095.1">
    <property type="nucleotide sequence ID" value="NZ_JBHMAX010000021.1"/>
</dbReference>
<dbReference type="InterPro" id="IPR028349">
    <property type="entry name" value="PafC-like"/>
</dbReference>
<dbReference type="Proteomes" id="UP001589613">
    <property type="component" value="Unassembled WGS sequence"/>
</dbReference>
<evidence type="ECO:0000259" key="2">
    <source>
        <dbReference type="Pfam" id="PF19187"/>
    </source>
</evidence>
<dbReference type="InterPro" id="IPR051534">
    <property type="entry name" value="CBASS_pafABC_assoc_protein"/>
</dbReference>